<dbReference type="GeneID" id="18170450"/>
<dbReference type="AlphaFoldDB" id="G3JRA3"/>
<accession>G3JRA3</accession>
<dbReference type="KEGG" id="cmt:CCM_08443"/>
<dbReference type="VEuPathDB" id="FungiDB:CCM_08443"/>
<dbReference type="RefSeq" id="XP_006673644.1">
    <property type="nucleotide sequence ID" value="XM_006673581.1"/>
</dbReference>
<sequence length="149" mass="16692">MYSFASVVSNPFFDTTAGQREETSLFLTQSYVVFYLACLFGAMRQSCSRGAIIIKQEQGVRNRDQFNAHLASDAEFAKTMTMRTGQPRTRFWSLPGQSPPALSAASHPDPTLWLVRSTPLWFSPLALDSTLGSDPLERAFHELPSEQLR</sequence>
<name>G3JRA3_CORMM</name>
<organism evidence="1 2">
    <name type="scientific">Cordyceps militaris (strain CM01)</name>
    <name type="common">Caterpillar fungus</name>
    <dbReference type="NCBI Taxonomy" id="983644"/>
    <lineage>
        <taxon>Eukaryota</taxon>
        <taxon>Fungi</taxon>
        <taxon>Dikarya</taxon>
        <taxon>Ascomycota</taxon>
        <taxon>Pezizomycotina</taxon>
        <taxon>Sordariomycetes</taxon>
        <taxon>Hypocreomycetidae</taxon>
        <taxon>Hypocreales</taxon>
        <taxon>Cordycipitaceae</taxon>
        <taxon>Cordyceps</taxon>
    </lineage>
</organism>
<dbReference type="Proteomes" id="UP000001610">
    <property type="component" value="Unassembled WGS sequence"/>
</dbReference>
<evidence type="ECO:0000313" key="1">
    <source>
        <dbReference type="EMBL" id="EGX88399.1"/>
    </source>
</evidence>
<dbReference type="HOGENOM" id="CLU_1749557_0_0_1"/>
<reference evidence="1 2" key="1">
    <citation type="journal article" date="2011" name="Genome Biol.">
        <title>Genome sequence of the insect pathogenic fungus Cordyceps militaris, a valued traditional Chinese medicine.</title>
        <authorList>
            <person name="Zheng P."/>
            <person name="Xia Y."/>
            <person name="Xiao G."/>
            <person name="Xiong C."/>
            <person name="Hu X."/>
            <person name="Zhang S."/>
            <person name="Zheng H."/>
            <person name="Huang Y."/>
            <person name="Zhou Y."/>
            <person name="Wang S."/>
            <person name="Zhao G.P."/>
            <person name="Liu X."/>
            <person name="St Leger R.J."/>
            <person name="Wang C."/>
        </authorList>
    </citation>
    <scope>NUCLEOTIDE SEQUENCE [LARGE SCALE GENOMIC DNA]</scope>
    <source>
        <strain evidence="1 2">CM01</strain>
    </source>
</reference>
<proteinExistence type="predicted"/>
<dbReference type="InParanoid" id="G3JRA3"/>
<evidence type="ECO:0000313" key="2">
    <source>
        <dbReference type="Proteomes" id="UP000001610"/>
    </source>
</evidence>
<dbReference type="EMBL" id="JH126405">
    <property type="protein sequence ID" value="EGX88399.1"/>
    <property type="molecule type" value="Genomic_DNA"/>
</dbReference>
<protein>
    <submittedName>
        <fullName evidence="1">Uncharacterized protein</fullName>
    </submittedName>
</protein>
<keyword evidence="2" id="KW-1185">Reference proteome</keyword>
<gene>
    <name evidence="1" type="ORF">CCM_08443</name>
</gene>